<name>A0A2R6NLP9_9APHY</name>
<gene>
    <name evidence="1" type="ORF">PHLCEN_2v10865</name>
</gene>
<reference evidence="1 2" key="1">
    <citation type="submission" date="2018-02" db="EMBL/GenBank/DDBJ databases">
        <title>Genome sequence of the basidiomycete white-rot fungus Phlebia centrifuga.</title>
        <authorList>
            <person name="Granchi Z."/>
            <person name="Peng M."/>
            <person name="de Vries R.P."/>
            <person name="Hilden K."/>
            <person name="Makela M.R."/>
            <person name="Grigoriev I."/>
            <person name="Riley R."/>
        </authorList>
    </citation>
    <scope>NUCLEOTIDE SEQUENCE [LARGE SCALE GENOMIC DNA]</scope>
    <source>
        <strain evidence="1 2">FBCC195</strain>
    </source>
</reference>
<keyword evidence="2" id="KW-1185">Reference proteome</keyword>
<organism evidence="1 2">
    <name type="scientific">Hermanssonia centrifuga</name>
    <dbReference type="NCBI Taxonomy" id="98765"/>
    <lineage>
        <taxon>Eukaryota</taxon>
        <taxon>Fungi</taxon>
        <taxon>Dikarya</taxon>
        <taxon>Basidiomycota</taxon>
        <taxon>Agaricomycotina</taxon>
        <taxon>Agaricomycetes</taxon>
        <taxon>Polyporales</taxon>
        <taxon>Meruliaceae</taxon>
        <taxon>Hermanssonia</taxon>
    </lineage>
</organism>
<dbReference type="Proteomes" id="UP000186601">
    <property type="component" value="Unassembled WGS sequence"/>
</dbReference>
<protein>
    <submittedName>
        <fullName evidence="1">Uncharacterized protein</fullName>
    </submittedName>
</protein>
<evidence type="ECO:0000313" key="2">
    <source>
        <dbReference type="Proteomes" id="UP000186601"/>
    </source>
</evidence>
<evidence type="ECO:0000313" key="1">
    <source>
        <dbReference type="EMBL" id="PSR73279.1"/>
    </source>
</evidence>
<dbReference type="EMBL" id="MLYV02001090">
    <property type="protein sequence ID" value="PSR73279.1"/>
    <property type="molecule type" value="Genomic_DNA"/>
</dbReference>
<dbReference type="AlphaFoldDB" id="A0A2R6NLP9"/>
<feature type="non-terminal residue" evidence="1">
    <location>
        <position position="1"/>
    </location>
</feature>
<feature type="non-terminal residue" evidence="1">
    <location>
        <position position="93"/>
    </location>
</feature>
<proteinExistence type="predicted"/>
<sequence length="93" mass="10813">FQTSRCSHLYLRMSPWSMRKNLHGRSARIGWFSSIPEKDRRTVVTVLTRESRSKSLFPRNTCPLFARAIHSCQGLRPNARDLTKFVVWLCSSS</sequence>
<accession>A0A2R6NLP9</accession>
<comment type="caution">
    <text evidence="1">The sequence shown here is derived from an EMBL/GenBank/DDBJ whole genome shotgun (WGS) entry which is preliminary data.</text>
</comment>